<name>A0AAV7UNJ2_PLEWA</name>
<evidence type="ECO:0000313" key="2">
    <source>
        <dbReference type="Proteomes" id="UP001066276"/>
    </source>
</evidence>
<proteinExistence type="predicted"/>
<comment type="caution">
    <text evidence="1">The sequence shown here is derived from an EMBL/GenBank/DDBJ whole genome shotgun (WGS) entry which is preliminary data.</text>
</comment>
<protein>
    <submittedName>
        <fullName evidence="1">Uncharacterized protein</fullName>
    </submittedName>
</protein>
<accession>A0AAV7UNJ2</accession>
<keyword evidence="2" id="KW-1185">Reference proteome</keyword>
<dbReference type="EMBL" id="JANPWB010000005">
    <property type="protein sequence ID" value="KAJ1190146.1"/>
    <property type="molecule type" value="Genomic_DNA"/>
</dbReference>
<dbReference type="Proteomes" id="UP001066276">
    <property type="component" value="Chromosome 3_1"/>
</dbReference>
<organism evidence="1 2">
    <name type="scientific">Pleurodeles waltl</name>
    <name type="common">Iberian ribbed newt</name>
    <dbReference type="NCBI Taxonomy" id="8319"/>
    <lineage>
        <taxon>Eukaryota</taxon>
        <taxon>Metazoa</taxon>
        <taxon>Chordata</taxon>
        <taxon>Craniata</taxon>
        <taxon>Vertebrata</taxon>
        <taxon>Euteleostomi</taxon>
        <taxon>Amphibia</taxon>
        <taxon>Batrachia</taxon>
        <taxon>Caudata</taxon>
        <taxon>Salamandroidea</taxon>
        <taxon>Salamandridae</taxon>
        <taxon>Pleurodelinae</taxon>
        <taxon>Pleurodeles</taxon>
    </lineage>
</organism>
<reference evidence="1" key="1">
    <citation type="journal article" date="2022" name="bioRxiv">
        <title>Sequencing and chromosome-scale assembly of the giantPleurodeles waltlgenome.</title>
        <authorList>
            <person name="Brown T."/>
            <person name="Elewa A."/>
            <person name="Iarovenko S."/>
            <person name="Subramanian E."/>
            <person name="Araus A.J."/>
            <person name="Petzold A."/>
            <person name="Susuki M."/>
            <person name="Suzuki K.-i.T."/>
            <person name="Hayashi T."/>
            <person name="Toyoda A."/>
            <person name="Oliveira C."/>
            <person name="Osipova E."/>
            <person name="Leigh N.D."/>
            <person name="Simon A."/>
            <person name="Yun M.H."/>
        </authorList>
    </citation>
    <scope>NUCLEOTIDE SEQUENCE</scope>
    <source>
        <strain evidence="1">20211129_DDA</strain>
        <tissue evidence="1">Liver</tissue>
    </source>
</reference>
<gene>
    <name evidence="1" type="ORF">NDU88_006885</name>
</gene>
<sequence length="131" mass="15378">MTPWWLVCSAPKLQAFHYAMECLQGKLNVQADGLFKLPLIADEGIDLEVEEQYEVAVTYEDVESRPLPEYNRWWDWLPWHPERTHHLFKALDCSHGRSVCVPAKHLSCTFQPWRLQYENIKLDVCHSGILL</sequence>
<dbReference type="AlphaFoldDB" id="A0AAV7UNJ2"/>
<evidence type="ECO:0000313" key="1">
    <source>
        <dbReference type="EMBL" id="KAJ1190146.1"/>
    </source>
</evidence>